<dbReference type="AlphaFoldDB" id="A0A8S9L3H4"/>
<proteinExistence type="inferred from homology"/>
<name>A0A8S9L3H4_BRACR</name>
<evidence type="ECO:0008006" key="5">
    <source>
        <dbReference type="Google" id="ProtNLM"/>
    </source>
</evidence>
<evidence type="ECO:0000256" key="3">
    <source>
        <dbReference type="ARBA" id="ARBA00023274"/>
    </source>
</evidence>
<evidence type="ECO:0000256" key="1">
    <source>
        <dbReference type="ARBA" id="ARBA00010761"/>
    </source>
</evidence>
<evidence type="ECO:0000313" key="4">
    <source>
        <dbReference type="EMBL" id="KAF2601844.1"/>
    </source>
</evidence>
<dbReference type="EMBL" id="QGKY02000094">
    <property type="protein sequence ID" value="KAF2601844.1"/>
    <property type="molecule type" value="Genomic_DNA"/>
</dbReference>
<sequence>MAKVLKREFGHQSIATLKTKIAVVLSVTLPPHASHLGVLGIKVKVMLDWDPKGVLGPKTPLPDVVIIHAPKEEDVSSAPAQVAAPAAFYQKHPSQP</sequence>
<evidence type="ECO:0000256" key="2">
    <source>
        <dbReference type="ARBA" id="ARBA00022980"/>
    </source>
</evidence>
<keyword evidence="2" id="KW-0689">Ribosomal protein</keyword>
<organism evidence="4">
    <name type="scientific">Brassica cretica</name>
    <name type="common">Mustard</name>
    <dbReference type="NCBI Taxonomy" id="69181"/>
    <lineage>
        <taxon>Eukaryota</taxon>
        <taxon>Viridiplantae</taxon>
        <taxon>Streptophyta</taxon>
        <taxon>Embryophyta</taxon>
        <taxon>Tracheophyta</taxon>
        <taxon>Spermatophyta</taxon>
        <taxon>Magnoliopsida</taxon>
        <taxon>eudicotyledons</taxon>
        <taxon>Gunneridae</taxon>
        <taxon>Pentapetalae</taxon>
        <taxon>rosids</taxon>
        <taxon>malvids</taxon>
        <taxon>Brassicales</taxon>
        <taxon>Brassicaceae</taxon>
        <taxon>Brassiceae</taxon>
        <taxon>Brassica</taxon>
    </lineage>
</organism>
<reference evidence="4" key="1">
    <citation type="submission" date="2019-12" db="EMBL/GenBank/DDBJ databases">
        <title>Genome sequencing and annotation of Brassica cretica.</title>
        <authorList>
            <person name="Studholme D.J."/>
            <person name="Sarris P.F."/>
        </authorList>
    </citation>
    <scope>NUCLEOTIDE SEQUENCE</scope>
    <source>
        <strain evidence="4">PFS-102/07</strain>
        <tissue evidence="4">Leaf</tissue>
    </source>
</reference>
<gene>
    <name evidence="4" type="ORF">F2Q70_00025325</name>
</gene>
<comment type="caution">
    <text evidence="4">The sequence shown here is derived from an EMBL/GenBank/DDBJ whole genome shotgun (WGS) entry which is preliminary data.</text>
</comment>
<dbReference type="GO" id="GO:0005840">
    <property type="term" value="C:ribosome"/>
    <property type="evidence" value="ECO:0007669"/>
    <property type="project" value="UniProtKB-KW"/>
</dbReference>
<comment type="similarity">
    <text evidence="1">Belongs to the universal ribosomal protein uS3 family.</text>
</comment>
<protein>
    <recommendedName>
        <fullName evidence="5">Ribosomal protein S3 C-terminal domain-containing protein</fullName>
    </recommendedName>
</protein>
<dbReference type="InterPro" id="IPR036419">
    <property type="entry name" value="Ribosomal_S3_C_sf"/>
</dbReference>
<dbReference type="GO" id="GO:1990904">
    <property type="term" value="C:ribonucleoprotein complex"/>
    <property type="evidence" value="ECO:0007669"/>
    <property type="project" value="UniProtKB-KW"/>
</dbReference>
<accession>A0A8S9L3H4</accession>
<keyword evidence="3" id="KW-0687">Ribonucleoprotein</keyword>
<dbReference type="Gene3D" id="3.30.1140.32">
    <property type="entry name" value="Ribosomal protein S3, C-terminal domain"/>
    <property type="match status" value="1"/>
</dbReference>